<proteinExistence type="predicted"/>
<dbReference type="PROSITE" id="PS00217">
    <property type="entry name" value="SUGAR_TRANSPORT_2"/>
    <property type="match status" value="1"/>
</dbReference>
<comment type="caution">
    <text evidence="7">The sequence shown here is derived from an EMBL/GenBank/DDBJ whole genome shotgun (WGS) entry which is preliminary data.</text>
</comment>
<dbReference type="Proteomes" id="UP000587415">
    <property type="component" value="Unassembled WGS sequence"/>
</dbReference>
<dbReference type="RefSeq" id="WP_168046141.1">
    <property type="nucleotide sequence ID" value="NZ_JAATJM010000001.1"/>
</dbReference>
<evidence type="ECO:0000313" key="7">
    <source>
        <dbReference type="EMBL" id="NJC41222.1"/>
    </source>
</evidence>
<feature type="transmembrane region" description="Helical" evidence="5">
    <location>
        <begin position="94"/>
        <end position="113"/>
    </location>
</feature>
<organism evidence="7 8">
    <name type="scientific">Brevundimonas alba</name>
    <dbReference type="NCBI Taxonomy" id="74314"/>
    <lineage>
        <taxon>Bacteria</taxon>
        <taxon>Pseudomonadati</taxon>
        <taxon>Pseudomonadota</taxon>
        <taxon>Alphaproteobacteria</taxon>
        <taxon>Caulobacterales</taxon>
        <taxon>Caulobacteraceae</taxon>
        <taxon>Brevundimonas</taxon>
    </lineage>
</organism>
<keyword evidence="8" id="KW-1185">Reference proteome</keyword>
<dbReference type="SUPFAM" id="SSF103473">
    <property type="entry name" value="MFS general substrate transporter"/>
    <property type="match status" value="1"/>
</dbReference>
<evidence type="ECO:0000313" key="8">
    <source>
        <dbReference type="Proteomes" id="UP000587415"/>
    </source>
</evidence>
<feature type="transmembrane region" description="Helical" evidence="5">
    <location>
        <begin position="270"/>
        <end position="289"/>
    </location>
</feature>
<dbReference type="AlphaFoldDB" id="A0A7X5YKB0"/>
<name>A0A7X5YKB0_9CAUL</name>
<evidence type="ECO:0000256" key="1">
    <source>
        <dbReference type="ARBA" id="ARBA00004141"/>
    </source>
</evidence>
<dbReference type="PROSITE" id="PS00216">
    <property type="entry name" value="SUGAR_TRANSPORT_1"/>
    <property type="match status" value="1"/>
</dbReference>
<dbReference type="InterPro" id="IPR036259">
    <property type="entry name" value="MFS_trans_sf"/>
</dbReference>
<feature type="transmembrane region" description="Helical" evidence="5">
    <location>
        <begin position="364"/>
        <end position="385"/>
    </location>
</feature>
<dbReference type="GO" id="GO:0016020">
    <property type="term" value="C:membrane"/>
    <property type="evidence" value="ECO:0007669"/>
    <property type="project" value="UniProtKB-SubCell"/>
</dbReference>
<evidence type="ECO:0000259" key="6">
    <source>
        <dbReference type="PROSITE" id="PS50850"/>
    </source>
</evidence>
<feature type="transmembrane region" description="Helical" evidence="5">
    <location>
        <begin position="20"/>
        <end position="43"/>
    </location>
</feature>
<sequence length="416" mass="43275">MERAANTEGETRQPSPVSRVFMGLYALAQIGGFIAFVPMLNILLPLKAGAIDPAGKAILLSQVSLWGALAAGLANLAAGALSDGTRGRFGRRRPWIVVGTLAVVAAHGLVFAADSMVALLAGFLLFQLTVNIMFGPLNAILPDMVPDRQKGLVSALAGLAPPAAGLFAGFGVAVLLTGLGSRFGVVAAAILLLILPFALWVREPKAGSPAGERGPLISFVALRDHDYLMAFLSRLFVQVTMTLNVLYLLFYLQEVAVFGDRFAGRSPESILGWLLAAGTLAALAAGMAGGVLSDRLGRRRVFVMAGGLAMAAGAGLMALAPEWPGPLAAQILFGAGLGLYSTVDIALVAEVLPDRNRAGRDLGLMNVAITVPQVIAPLLGLLLLAEAGRGLPWLFAASSLFGLAGALIVMRIRRVR</sequence>
<dbReference type="EMBL" id="JAATJM010000001">
    <property type="protein sequence ID" value="NJC41222.1"/>
    <property type="molecule type" value="Genomic_DNA"/>
</dbReference>
<feature type="transmembrane region" description="Helical" evidence="5">
    <location>
        <begin position="119"/>
        <end position="141"/>
    </location>
</feature>
<feature type="transmembrane region" description="Helical" evidence="5">
    <location>
        <begin position="391"/>
        <end position="410"/>
    </location>
</feature>
<feature type="transmembrane region" description="Helical" evidence="5">
    <location>
        <begin position="301"/>
        <end position="321"/>
    </location>
</feature>
<comment type="subcellular location">
    <subcellularLocation>
        <location evidence="1">Membrane</location>
        <topology evidence="1">Multi-pass membrane protein</topology>
    </subcellularLocation>
</comment>
<feature type="domain" description="Major facilitator superfamily (MFS) profile" evidence="6">
    <location>
        <begin position="230"/>
        <end position="416"/>
    </location>
</feature>
<feature type="transmembrane region" description="Helical" evidence="5">
    <location>
        <begin position="327"/>
        <end position="352"/>
    </location>
</feature>
<dbReference type="Pfam" id="PF07690">
    <property type="entry name" value="MFS_1"/>
    <property type="match status" value="2"/>
</dbReference>
<dbReference type="InterPro" id="IPR020846">
    <property type="entry name" value="MFS_dom"/>
</dbReference>
<feature type="transmembrane region" description="Helical" evidence="5">
    <location>
        <begin position="227"/>
        <end position="250"/>
    </location>
</feature>
<feature type="transmembrane region" description="Helical" evidence="5">
    <location>
        <begin position="153"/>
        <end position="177"/>
    </location>
</feature>
<dbReference type="InterPro" id="IPR011701">
    <property type="entry name" value="MFS"/>
</dbReference>
<keyword evidence="2 5" id="KW-0812">Transmembrane</keyword>
<accession>A0A7X5YKB0</accession>
<protein>
    <submittedName>
        <fullName evidence="7">MFS family permease</fullName>
    </submittedName>
</protein>
<reference evidence="7 8" key="1">
    <citation type="submission" date="2020-03" db="EMBL/GenBank/DDBJ databases">
        <title>Genomic Encyclopedia of Type Strains, Phase IV (KMG-IV): sequencing the most valuable type-strain genomes for metagenomic binning, comparative biology and taxonomic classification.</title>
        <authorList>
            <person name="Goeker M."/>
        </authorList>
    </citation>
    <scope>NUCLEOTIDE SEQUENCE [LARGE SCALE GENOMIC DNA]</scope>
    <source>
        <strain evidence="7 8">DSM 4736</strain>
    </source>
</reference>
<keyword evidence="3 5" id="KW-1133">Transmembrane helix</keyword>
<dbReference type="PROSITE" id="PS50850">
    <property type="entry name" value="MFS"/>
    <property type="match status" value="1"/>
</dbReference>
<evidence type="ECO:0000256" key="3">
    <source>
        <dbReference type="ARBA" id="ARBA00022989"/>
    </source>
</evidence>
<dbReference type="Gene3D" id="1.20.1250.20">
    <property type="entry name" value="MFS general substrate transporter like domains"/>
    <property type="match status" value="2"/>
</dbReference>
<feature type="transmembrane region" description="Helical" evidence="5">
    <location>
        <begin position="183"/>
        <end position="201"/>
    </location>
</feature>
<dbReference type="InterPro" id="IPR005829">
    <property type="entry name" value="Sugar_transporter_CS"/>
</dbReference>
<feature type="transmembrane region" description="Helical" evidence="5">
    <location>
        <begin position="63"/>
        <end position="82"/>
    </location>
</feature>
<dbReference type="PANTHER" id="PTHR23528:SF1">
    <property type="entry name" value="MAJOR FACILITATOR SUPERFAMILY (MFS) PROFILE DOMAIN-CONTAINING PROTEIN"/>
    <property type="match status" value="1"/>
</dbReference>
<evidence type="ECO:0000256" key="5">
    <source>
        <dbReference type="SAM" id="Phobius"/>
    </source>
</evidence>
<evidence type="ECO:0000256" key="4">
    <source>
        <dbReference type="ARBA" id="ARBA00023136"/>
    </source>
</evidence>
<gene>
    <name evidence="7" type="ORF">GGQ87_001480</name>
</gene>
<keyword evidence="4 5" id="KW-0472">Membrane</keyword>
<evidence type="ECO:0000256" key="2">
    <source>
        <dbReference type="ARBA" id="ARBA00022692"/>
    </source>
</evidence>
<dbReference type="GO" id="GO:0022857">
    <property type="term" value="F:transmembrane transporter activity"/>
    <property type="evidence" value="ECO:0007669"/>
    <property type="project" value="InterPro"/>
</dbReference>
<dbReference type="PANTHER" id="PTHR23528">
    <property type="match status" value="1"/>
</dbReference>